<reference evidence="5 6" key="1">
    <citation type="submission" date="2016-02" db="EMBL/GenBank/DDBJ databases">
        <title>Draft genome sequence of Hydrogenophaga sp. LPB0072.</title>
        <authorList>
            <person name="Shin S.-K."/>
            <person name="Yi H."/>
        </authorList>
    </citation>
    <scope>NUCLEOTIDE SEQUENCE [LARGE SCALE GENOMIC DNA]</scope>
    <source>
        <strain evidence="5 6">LPB0072</strain>
    </source>
</reference>
<dbReference type="GO" id="GO:0004252">
    <property type="term" value="F:serine-type endopeptidase activity"/>
    <property type="evidence" value="ECO:0007669"/>
    <property type="project" value="InterPro"/>
</dbReference>
<dbReference type="Proteomes" id="UP000185680">
    <property type="component" value="Chromosome"/>
</dbReference>
<sequence>MRKPALYSSSRRLGALAQPLVSEAEAASAREEQIIRPASTLGRVGRSPLAMWSALAMLAGLLVVSLFWRPMPTTGALTQKDIDAAVLRTLTTQTLPSAAARAAEKIRPSVVRVAGLAKNKKGEEIETSVGTGVVIVDKGVILTNLHVVQGARIVRLTFDDGTESDATVKAVQADRDLAVLQADVVPDDLHAATLRSSSDLLPGETVVAVGFPFGIGPSVSAGVVSGLNRDFRSQEGAQEIGNLIQFDAAANPGNSGGPLVTLNGEVVGIVTGILNPTNHRTFVGIGFAVPIEGAAAAAGMPPF</sequence>
<gene>
    <name evidence="4" type="ORF">LPB072_16590</name>
    <name evidence="5" type="ORF">LPB72_04450</name>
</gene>
<evidence type="ECO:0000256" key="3">
    <source>
        <dbReference type="SAM" id="Phobius"/>
    </source>
</evidence>
<evidence type="ECO:0000313" key="7">
    <source>
        <dbReference type="Proteomes" id="UP000185680"/>
    </source>
</evidence>
<keyword evidence="3" id="KW-0472">Membrane</keyword>
<dbReference type="PANTHER" id="PTHR43343">
    <property type="entry name" value="PEPTIDASE S12"/>
    <property type="match status" value="1"/>
</dbReference>
<keyword evidence="6" id="KW-1185">Reference proteome</keyword>
<dbReference type="EMBL" id="CP017476">
    <property type="protein sequence ID" value="AOW14214.1"/>
    <property type="molecule type" value="Genomic_DNA"/>
</dbReference>
<dbReference type="Proteomes" id="UP000185657">
    <property type="component" value="Unassembled WGS sequence"/>
</dbReference>
<name>A0A162T613_9BURK</name>
<organism evidence="4 7">
    <name type="scientific">Hydrogenophaga crassostreae</name>
    <dbReference type="NCBI Taxonomy" id="1763535"/>
    <lineage>
        <taxon>Bacteria</taxon>
        <taxon>Pseudomonadati</taxon>
        <taxon>Pseudomonadota</taxon>
        <taxon>Betaproteobacteria</taxon>
        <taxon>Burkholderiales</taxon>
        <taxon>Comamonadaceae</taxon>
        <taxon>Hydrogenophaga</taxon>
    </lineage>
</organism>
<dbReference type="Gene3D" id="2.40.10.120">
    <property type="match status" value="1"/>
</dbReference>
<dbReference type="RefSeq" id="WP_066086241.1">
    <property type="nucleotide sequence ID" value="NZ_CP017476.1"/>
</dbReference>
<dbReference type="InterPro" id="IPR051201">
    <property type="entry name" value="Chloro_Bact_Ser_Proteases"/>
</dbReference>
<dbReference type="PANTHER" id="PTHR43343:SF3">
    <property type="entry name" value="PROTEASE DO-LIKE 8, CHLOROPLASTIC"/>
    <property type="match status" value="1"/>
</dbReference>
<keyword evidence="1" id="KW-0645">Protease</keyword>
<feature type="transmembrane region" description="Helical" evidence="3">
    <location>
        <begin position="50"/>
        <end position="68"/>
    </location>
</feature>
<keyword evidence="3" id="KW-1133">Transmembrane helix</keyword>
<evidence type="ECO:0000313" key="6">
    <source>
        <dbReference type="Proteomes" id="UP000185657"/>
    </source>
</evidence>
<reference evidence="4 7" key="2">
    <citation type="submission" date="2016-10" db="EMBL/GenBank/DDBJ databases">
        <title>Hydorgenophaga sp. LPB0072 isolated from gastropod.</title>
        <authorList>
            <person name="Kim E."/>
            <person name="Yi H."/>
        </authorList>
    </citation>
    <scope>NUCLEOTIDE SEQUENCE [LARGE SCALE GENOMIC DNA]</scope>
    <source>
        <strain evidence="4 7">LPB0072</strain>
    </source>
</reference>
<dbReference type="EMBL" id="LVWD01000003">
    <property type="protein sequence ID" value="OAD43765.1"/>
    <property type="molecule type" value="Genomic_DNA"/>
</dbReference>
<dbReference type="PRINTS" id="PR00834">
    <property type="entry name" value="PROTEASES2C"/>
</dbReference>
<evidence type="ECO:0000313" key="4">
    <source>
        <dbReference type="EMBL" id="AOW14214.1"/>
    </source>
</evidence>
<accession>A0A162T613</accession>
<dbReference type="STRING" id="1763535.LPB072_16590"/>
<dbReference type="InterPro" id="IPR009003">
    <property type="entry name" value="Peptidase_S1_PA"/>
</dbReference>
<keyword evidence="3" id="KW-0812">Transmembrane</keyword>
<evidence type="ECO:0000256" key="1">
    <source>
        <dbReference type="ARBA" id="ARBA00022670"/>
    </source>
</evidence>
<protein>
    <submittedName>
        <fullName evidence="4">Peptidase S1</fullName>
    </submittedName>
</protein>
<keyword evidence="2" id="KW-0378">Hydrolase</keyword>
<dbReference type="InterPro" id="IPR001940">
    <property type="entry name" value="Peptidase_S1C"/>
</dbReference>
<dbReference type="OrthoDB" id="8520726at2"/>
<evidence type="ECO:0000313" key="5">
    <source>
        <dbReference type="EMBL" id="OAD43765.1"/>
    </source>
</evidence>
<evidence type="ECO:0000256" key="2">
    <source>
        <dbReference type="ARBA" id="ARBA00022801"/>
    </source>
</evidence>
<proteinExistence type="predicted"/>
<dbReference type="GO" id="GO:0006508">
    <property type="term" value="P:proteolysis"/>
    <property type="evidence" value="ECO:0007669"/>
    <property type="project" value="UniProtKB-KW"/>
</dbReference>
<dbReference type="Pfam" id="PF13365">
    <property type="entry name" value="Trypsin_2"/>
    <property type="match status" value="1"/>
</dbReference>
<dbReference type="KEGG" id="hyl:LPB072_16590"/>
<dbReference type="SUPFAM" id="SSF50494">
    <property type="entry name" value="Trypsin-like serine proteases"/>
    <property type="match status" value="1"/>
</dbReference>
<dbReference type="AlphaFoldDB" id="A0A162T613"/>